<evidence type="ECO:0000313" key="2">
    <source>
        <dbReference type="EMBL" id="PPK66390.1"/>
    </source>
</evidence>
<protein>
    <submittedName>
        <fullName evidence="2">Uncharacterized protein</fullName>
    </submittedName>
</protein>
<keyword evidence="3" id="KW-1185">Reference proteome</keyword>
<sequence>MRSLTPPDPARSRAVLVGVGRYATLPPLPAATARLAALRAVVTSPDGLGVAGCEVLTDPSSAAQVVHAVDEAATAAEDLLLVHYAGRVLCADDGGEPYLATAGTDARYVSSTALPCAELRRVLRRGQAATRVLLVDGLPGHLVGAGLDVDGAFVLIAPGHTPALVAALRDGLPGRGPVLTLADLAEVVAGSAGATVRDGGIATAPLLRNQAERVLDLRSRLAKADAWLAMVAEDEATTARSVADVRIRVAGSDGLVVPGFADDLRRRLAALGERTVAGQWTAVAEELAVIDQDANAAVEALGALRAEAARLLEQRAELRGRLDAYQAMAVRLGVAEDPDAVACHRRAHGLLWTAPSDLAAAASAVEAYQDAVRRRRG</sequence>
<proteinExistence type="predicted"/>
<dbReference type="Proteomes" id="UP000239203">
    <property type="component" value="Unassembled WGS sequence"/>
</dbReference>
<name>A0A2S6GMI6_9PSEU</name>
<keyword evidence="1" id="KW-0175">Coiled coil</keyword>
<gene>
    <name evidence="2" type="ORF">CLV40_11094</name>
</gene>
<dbReference type="EMBL" id="PTIX01000010">
    <property type="protein sequence ID" value="PPK66390.1"/>
    <property type="molecule type" value="Genomic_DNA"/>
</dbReference>
<dbReference type="OrthoDB" id="3542505at2"/>
<comment type="caution">
    <text evidence="2">The sequence shown here is derived from an EMBL/GenBank/DDBJ whole genome shotgun (WGS) entry which is preliminary data.</text>
</comment>
<dbReference type="AlphaFoldDB" id="A0A2S6GMI6"/>
<evidence type="ECO:0000313" key="3">
    <source>
        <dbReference type="Proteomes" id="UP000239203"/>
    </source>
</evidence>
<reference evidence="2 3" key="1">
    <citation type="submission" date="2018-02" db="EMBL/GenBank/DDBJ databases">
        <title>Genomic Encyclopedia of Archaeal and Bacterial Type Strains, Phase II (KMG-II): from individual species to whole genera.</title>
        <authorList>
            <person name="Goeker M."/>
        </authorList>
    </citation>
    <scope>NUCLEOTIDE SEQUENCE [LARGE SCALE GENOMIC DNA]</scope>
    <source>
        <strain evidence="2 3">YU 961-1</strain>
    </source>
</reference>
<feature type="coiled-coil region" evidence="1">
    <location>
        <begin position="294"/>
        <end position="328"/>
    </location>
</feature>
<accession>A0A2S6GMI6</accession>
<dbReference type="RefSeq" id="WP_104480371.1">
    <property type="nucleotide sequence ID" value="NZ_CP154825.1"/>
</dbReference>
<evidence type="ECO:0000256" key="1">
    <source>
        <dbReference type="SAM" id="Coils"/>
    </source>
</evidence>
<organism evidence="2 3">
    <name type="scientific">Actinokineospora auranticolor</name>
    <dbReference type="NCBI Taxonomy" id="155976"/>
    <lineage>
        <taxon>Bacteria</taxon>
        <taxon>Bacillati</taxon>
        <taxon>Actinomycetota</taxon>
        <taxon>Actinomycetes</taxon>
        <taxon>Pseudonocardiales</taxon>
        <taxon>Pseudonocardiaceae</taxon>
        <taxon>Actinokineospora</taxon>
    </lineage>
</organism>